<proteinExistence type="predicted"/>
<dbReference type="InterPro" id="IPR014555">
    <property type="entry name" value="RecF-like"/>
</dbReference>
<name>A0A0A6PK29_9GAMM</name>
<dbReference type="GO" id="GO:0006302">
    <property type="term" value="P:double-strand break repair"/>
    <property type="evidence" value="ECO:0007669"/>
    <property type="project" value="TreeGrafter"/>
</dbReference>
<gene>
    <name evidence="2" type="ORF">PN36_32435</name>
</gene>
<evidence type="ECO:0000313" key="2">
    <source>
        <dbReference type="EMBL" id="KHD10963.1"/>
    </source>
</evidence>
<protein>
    <submittedName>
        <fullName evidence="2">Chromosome segregation protein SMC</fullName>
    </submittedName>
</protein>
<sequence>MLKKIKISSFKSIVNQEISLGMMNVFIGANGSGKSNFLEAIGVLSAAAAGRVDDEALQRRGIRLGTPRLYKSAFEEKIPPHIFFEALTDTAKYSVSLNNPLENPKPAWQYQTEELVSNQESIVNRGPHRDIKNKEQGLAALKLVEADENSPDAVLINLLRNYAVYTPNTPVLRGIIPDQQTREPVGLSGGRLAEGLKDLQSLVSKNELIEDAFDEILALIDWINDFDTTSNVNAMLSPSIARPKNVIRFSDRFMKGDYNHLTAYDASEGVLYILFCAVLTLSPNSPKCLAIDNLDQTLNPRLVLNLTRLLGKWITEGDSQRQIFVTVHNPAVLDGLRLQDDRIRLFTVDRNNRGHTEISRVTITEELLDLSNNKGWPLSRLWVMGHLGGVPNV</sequence>
<dbReference type="Gene3D" id="3.40.50.300">
    <property type="entry name" value="P-loop containing nucleotide triphosphate hydrolases"/>
    <property type="match status" value="1"/>
</dbReference>
<comment type="caution">
    <text evidence="2">The sequence shown here is derived from an EMBL/GenBank/DDBJ whole genome shotgun (WGS) entry which is preliminary data.</text>
</comment>
<accession>A0A0A6PK29</accession>
<evidence type="ECO:0000313" key="3">
    <source>
        <dbReference type="Proteomes" id="UP000030428"/>
    </source>
</evidence>
<keyword evidence="3" id="KW-1185">Reference proteome</keyword>
<reference evidence="2 3" key="1">
    <citation type="journal article" date="2016" name="Front. Microbiol.">
        <title>Single-Cell (Meta-)Genomics of a Dimorphic Candidatus Thiomargarita nelsonii Reveals Genomic Plasticity.</title>
        <authorList>
            <person name="Flood B.E."/>
            <person name="Fliss P."/>
            <person name="Jones D.S."/>
            <person name="Dick G.J."/>
            <person name="Jain S."/>
            <person name="Kaster A.K."/>
            <person name="Winkel M."/>
            <person name="Mussmann M."/>
            <person name="Bailey J."/>
        </authorList>
    </citation>
    <scope>NUCLEOTIDE SEQUENCE [LARGE SCALE GENOMIC DNA]</scope>
    <source>
        <strain evidence="2">Hydrate Ridge</strain>
    </source>
</reference>
<dbReference type="PANTHER" id="PTHR32182:SF22">
    <property type="entry name" value="ATP-DEPENDENT ENDONUCLEASE, OLD FAMILY-RELATED"/>
    <property type="match status" value="1"/>
</dbReference>
<dbReference type="GO" id="GO:0000731">
    <property type="term" value="P:DNA synthesis involved in DNA repair"/>
    <property type="evidence" value="ECO:0007669"/>
    <property type="project" value="TreeGrafter"/>
</dbReference>
<dbReference type="SUPFAM" id="SSF52540">
    <property type="entry name" value="P-loop containing nucleoside triphosphate hydrolases"/>
    <property type="match status" value="1"/>
</dbReference>
<organism evidence="2 3">
    <name type="scientific">Candidatus Thiomargarita nelsonii</name>
    <dbReference type="NCBI Taxonomy" id="1003181"/>
    <lineage>
        <taxon>Bacteria</taxon>
        <taxon>Pseudomonadati</taxon>
        <taxon>Pseudomonadota</taxon>
        <taxon>Gammaproteobacteria</taxon>
        <taxon>Thiotrichales</taxon>
        <taxon>Thiotrichaceae</taxon>
        <taxon>Thiomargarita</taxon>
    </lineage>
</organism>
<dbReference type="GO" id="GO:0005524">
    <property type="term" value="F:ATP binding"/>
    <property type="evidence" value="ECO:0007669"/>
    <property type="project" value="InterPro"/>
</dbReference>
<dbReference type="Pfam" id="PF13304">
    <property type="entry name" value="AAA_21"/>
    <property type="match status" value="1"/>
</dbReference>
<evidence type="ECO:0000259" key="1">
    <source>
        <dbReference type="Pfam" id="PF13304"/>
    </source>
</evidence>
<dbReference type="AlphaFoldDB" id="A0A0A6PK29"/>
<feature type="domain" description="ATPase AAA-type core" evidence="1">
    <location>
        <begin position="23"/>
        <end position="334"/>
    </location>
</feature>
<dbReference type="PIRSF" id="PIRSF029347">
    <property type="entry name" value="RecF"/>
    <property type="match status" value="1"/>
</dbReference>
<dbReference type="InterPro" id="IPR027417">
    <property type="entry name" value="P-loop_NTPase"/>
</dbReference>
<dbReference type="Proteomes" id="UP000030428">
    <property type="component" value="Unassembled WGS sequence"/>
</dbReference>
<dbReference type="InterPro" id="IPR003959">
    <property type="entry name" value="ATPase_AAA_core"/>
</dbReference>
<dbReference type="EMBL" id="JSZA02000285">
    <property type="protein sequence ID" value="KHD10963.1"/>
    <property type="molecule type" value="Genomic_DNA"/>
</dbReference>
<dbReference type="PANTHER" id="PTHR32182">
    <property type="entry name" value="DNA REPLICATION AND REPAIR PROTEIN RECF"/>
    <property type="match status" value="1"/>
</dbReference>
<dbReference type="GO" id="GO:0016887">
    <property type="term" value="F:ATP hydrolysis activity"/>
    <property type="evidence" value="ECO:0007669"/>
    <property type="project" value="InterPro"/>
</dbReference>